<name>A0ABU9DE40_9BACL</name>
<evidence type="ECO:0000256" key="1">
    <source>
        <dbReference type="SAM" id="Phobius"/>
    </source>
</evidence>
<dbReference type="Proteomes" id="UP001469365">
    <property type="component" value="Unassembled WGS sequence"/>
</dbReference>
<protein>
    <submittedName>
        <fullName evidence="3">DUF2231 domain-containing protein</fullName>
    </submittedName>
</protein>
<evidence type="ECO:0000313" key="4">
    <source>
        <dbReference type="Proteomes" id="UP001469365"/>
    </source>
</evidence>
<feature type="domain" description="DUF2231" evidence="2">
    <location>
        <begin position="10"/>
        <end position="143"/>
    </location>
</feature>
<feature type="transmembrane region" description="Helical" evidence="1">
    <location>
        <begin position="12"/>
        <end position="30"/>
    </location>
</feature>
<comment type="caution">
    <text evidence="3">The sequence shown here is derived from an EMBL/GenBank/DDBJ whole genome shotgun (WGS) entry which is preliminary data.</text>
</comment>
<accession>A0ABU9DE40</accession>
<proteinExistence type="predicted"/>
<keyword evidence="4" id="KW-1185">Reference proteome</keyword>
<dbReference type="EMBL" id="JBBPCC010000002">
    <property type="protein sequence ID" value="MEK8127131.1"/>
    <property type="molecule type" value="Genomic_DNA"/>
</dbReference>
<keyword evidence="1" id="KW-1133">Transmembrane helix</keyword>
<feature type="transmembrane region" description="Helical" evidence="1">
    <location>
        <begin position="42"/>
        <end position="59"/>
    </location>
</feature>
<keyword evidence="1" id="KW-0472">Membrane</keyword>
<keyword evidence="1" id="KW-0812">Transmembrane</keyword>
<dbReference type="Pfam" id="PF09990">
    <property type="entry name" value="DUF2231"/>
    <property type="match status" value="1"/>
</dbReference>
<sequence>MLSEILTHSHAILVHFPIAVIVIGLCYDVFHGWRSRAVPPKQGMWLWVIAALSAWLSVATGPEEEARGNTAYLSAHSTLANITAWAVTLLVVWRIWRAWRGNRPFAGFLLAGYLLLSIASCALVLGAGYYGGKMVYSDGIGVQVNGTAINPPKARPHR</sequence>
<dbReference type="RefSeq" id="WP_341414189.1">
    <property type="nucleotide sequence ID" value="NZ_JBBPCC010000002.1"/>
</dbReference>
<dbReference type="InterPro" id="IPR019251">
    <property type="entry name" value="DUF2231_TM"/>
</dbReference>
<reference evidence="3 4" key="1">
    <citation type="submission" date="2024-04" db="EMBL/GenBank/DDBJ databases">
        <title>draft genome sequnece of Paenibacillus filicis.</title>
        <authorList>
            <person name="Kim D.-U."/>
        </authorList>
    </citation>
    <scope>NUCLEOTIDE SEQUENCE [LARGE SCALE GENOMIC DNA]</scope>
    <source>
        <strain evidence="3 4">KACC14197</strain>
    </source>
</reference>
<evidence type="ECO:0000313" key="3">
    <source>
        <dbReference type="EMBL" id="MEK8127131.1"/>
    </source>
</evidence>
<evidence type="ECO:0000259" key="2">
    <source>
        <dbReference type="Pfam" id="PF09990"/>
    </source>
</evidence>
<gene>
    <name evidence="3" type="ORF">WMW72_04315</name>
</gene>
<feature type="transmembrane region" description="Helical" evidence="1">
    <location>
        <begin position="71"/>
        <end position="93"/>
    </location>
</feature>
<feature type="transmembrane region" description="Helical" evidence="1">
    <location>
        <begin position="105"/>
        <end position="130"/>
    </location>
</feature>
<organism evidence="3 4">
    <name type="scientific">Paenibacillus filicis</name>
    <dbReference type="NCBI Taxonomy" id="669464"/>
    <lineage>
        <taxon>Bacteria</taxon>
        <taxon>Bacillati</taxon>
        <taxon>Bacillota</taxon>
        <taxon>Bacilli</taxon>
        <taxon>Bacillales</taxon>
        <taxon>Paenibacillaceae</taxon>
        <taxon>Paenibacillus</taxon>
    </lineage>
</organism>